<protein>
    <submittedName>
        <fullName evidence="1">Uncharacterized protein</fullName>
    </submittedName>
</protein>
<proteinExistence type="predicted"/>
<accession>A0A2P2QZM7</accession>
<name>A0A2P2QZM7_RHIMU</name>
<evidence type="ECO:0000313" key="1">
    <source>
        <dbReference type="EMBL" id="MBX72425.1"/>
    </source>
</evidence>
<organism evidence="1">
    <name type="scientific">Rhizophora mucronata</name>
    <name type="common">Asiatic mangrove</name>
    <dbReference type="NCBI Taxonomy" id="61149"/>
    <lineage>
        <taxon>Eukaryota</taxon>
        <taxon>Viridiplantae</taxon>
        <taxon>Streptophyta</taxon>
        <taxon>Embryophyta</taxon>
        <taxon>Tracheophyta</taxon>
        <taxon>Spermatophyta</taxon>
        <taxon>Magnoliopsida</taxon>
        <taxon>eudicotyledons</taxon>
        <taxon>Gunneridae</taxon>
        <taxon>Pentapetalae</taxon>
        <taxon>rosids</taxon>
        <taxon>fabids</taxon>
        <taxon>Malpighiales</taxon>
        <taxon>Rhizophoraceae</taxon>
        <taxon>Rhizophora</taxon>
    </lineage>
</organism>
<sequence length="46" mass="4737">MITGMTDTGAVAWITGIIGWTGIGGEVIVAQGNAQEIVSHGFQMMS</sequence>
<reference evidence="1" key="1">
    <citation type="submission" date="2018-02" db="EMBL/GenBank/DDBJ databases">
        <title>Rhizophora mucronata_Transcriptome.</title>
        <authorList>
            <person name="Meera S.P."/>
            <person name="Sreeshan A."/>
            <person name="Augustine A."/>
        </authorList>
    </citation>
    <scope>NUCLEOTIDE SEQUENCE</scope>
    <source>
        <tissue evidence="1">Leaf</tissue>
    </source>
</reference>
<dbReference type="AlphaFoldDB" id="A0A2P2QZM7"/>
<dbReference type="EMBL" id="GGEC01091941">
    <property type="protein sequence ID" value="MBX72425.1"/>
    <property type="molecule type" value="Transcribed_RNA"/>
</dbReference>